<reference evidence="7" key="1">
    <citation type="submission" date="2016-10" db="EMBL/GenBank/DDBJ databases">
        <authorList>
            <person name="Varghese N."/>
            <person name="Submissions S."/>
        </authorList>
    </citation>
    <scope>NUCLEOTIDE SEQUENCE [LARGE SCALE GENOMIC DNA]</scope>
    <source>
        <strain evidence="7">DSM 19083</strain>
    </source>
</reference>
<proteinExistence type="predicted"/>
<dbReference type="EMBL" id="FONZ01000002">
    <property type="protein sequence ID" value="SFE98372.1"/>
    <property type="molecule type" value="Genomic_DNA"/>
</dbReference>
<dbReference type="Proteomes" id="UP000198520">
    <property type="component" value="Unassembled WGS sequence"/>
</dbReference>
<feature type="transmembrane region" description="Helical" evidence="5">
    <location>
        <begin position="84"/>
        <end position="107"/>
    </location>
</feature>
<gene>
    <name evidence="6" type="ORF">SAMN04488035_1034</name>
</gene>
<dbReference type="AlphaFoldDB" id="A0A1I2EZ49"/>
<evidence type="ECO:0000256" key="4">
    <source>
        <dbReference type="ARBA" id="ARBA00023136"/>
    </source>
</evidence>
<protein>
    <submittedName>
        <fullName evidence="6">Biotin transport system permease protein</fullName>
    </submittedName>
</protein>
<organism evidence="6 7">
    <name type="scientific">Flavimobilis marinus</name>
    <dbReference type="NCBI Taxonomy" id="285351"/>
    <lineage>
        <taxon>Bacteria</taxon>
        <taxon>Bacillati</taxon>
        <taxon>Actinomycetota</taxon>
        <taxon>Actinomycetes</taxon>
        <taxon>Micrococcales</taxon>
        <taxon>Jonesiaceae</taxon>
        <taxon>Flavimobilis</taxon>
    </lineage>
</organism>
<dbReference type="STRING" id="285351.SAMN04488035_1034"/>
<name>A0A1I2EZ49_9MICO</name>
<evidence type="ECO:0000256" key="3">
    <source>
        <dbReference type="ARBA" id="ARBA00022989"/>
    </source>
</evidence>
<dbReference type="OrthoDB" id="509049at2"/>
<evidence type="ECO:0000256" key="5">
    <source>
        <dbReference type="SAM" id="Phobius"/>
    </source>
</evidence>
<feature type="transmembrane region" description="Helical" evidence="5">
    <location>
        <begin position="60"/>
        <end position="78"/>
    </location>
</feature>
<evidence type="ECO:0000256" key="1">
    <source>
        <dbReference type="ARBA" id="ARBA00004141"/>
    </source>
</evidence>
<dbReference type="GO" id="GO:0005886">
    <property type="term" value="C:plasma membrane"/>
    <property type="evidence" value="ECO:0007669"/>
    <property type="project" value="UniProtKB-ARBA"/>
</dbReference>
<keyword evidence="2 5" id="KW-0812">Transmembrane</keyword>
<dbReference type="InterPro" id="IPR003339">
    <property type="entry name" value="ABC/ECF_trnsptr_transmembrane"/>
</dbReference>
<evidence type="ECO:0000313" key="6">
    <source>
        <dbReference type="EMBL" id="SFE98372.1"/>
    </source>
</evidence>
<dbReference type="Pfam" id="PF02361">
    <property type="entry name" value="CbiQ"/>
    <property type="match status" value="1"/>
</dbReference>
<evidence type="ECO:0000256" key="2">
    <source>
        <dbReference type="ARBA" id="ARBA00022692"/>
    </source>
</evidence>
<keyword evidence="3 5" id="KW-1133">Transmembrane helix</keyword>
<evidence type="ECO:0000313" key="7">
    <source>
        <dbReference type="Proteomes" id="UP000198520"/>
    </source>
</evidence>
<sequence>MSAGARLLALLGVGVLAGLPAHALPVPVWLGLALPLGCAVSLALAWRAPLAVVVRRAVPLALLALVLAVVHVVAGTPLRGVEVALDLVAVAVVAHAVTLTTSATAMLDALERGALRLGLSPGRAWTISLAVSLMLRAIPVLGGVAASAREAARARGAERRLGAIAGSATVRAVGHAQRTGEALAARGLADQPS</sequence>
<keyword evidence="7" id="KW-1185">Reference proteome</keyword>
<comment type="subcellular location">
    <subcellularLocation>
        <location evidence="1">Membrane</location>
        <topology evidence="1">Multi-pass membrane protein</topology>
    </subcellularLocation>
</comment>
<dbReference type="RefSeq" id="WP_093375860.1">
    <property type="nucleotide sequence ID" value="NZ_BNAN01000002.1"/>
</dbReference>
<accession>A0A1I2EZ49</accession>
<keyword evidence="4 5" id="KW-0472">Membrane</keyword>